<reference evidence="3" key="1">
    <citation type="submission" date="2020-06" db="EMBL/GenBank/DDBJ databases">
        <authorList>
            <consortium name="Plant Systems Biology data submission"/>
        </authorList>
    </citation>
    <scope>NUCLEOTIDE SEQUENCE</scope>
    <source>
        <strain evidence="3">D6</strain>
    </source>
</reference>
<sequence length="371" mass="40176">MKRIHVFPLLAILALLVLPTQAATHLRERRIQGYTITLVPFGVTVKIGKGSANSGRQPTSTDYDGVNEAVMTWFDDNSNAQYSADPATNFLATQCSIGSTNDVSTTDPSYEHEVSLSCEAKFEHDPSGSSPSALELMQTATTYSIGNFIANYLNPAVAADSAFQSARRASLGMVYMSSSGAGSNGSGNGGGNNGVGTPMPTPGPTSAPVPMPPTLPLPVPMPTSSPDTEPIVHEPIIIKWTLGKPNGIDLREPTETEWDDLVTDTQNYIHFVFNKTYNVVDVDGLLPEFVSLENTTVVSKNYDDSAARPYEVVVDSMAVFKVTEGTARPPMFQWVYAIHIEGLSTFRNDFLNQRTGSIFENPTSLQWRALE</sequence>
<keyword evidence="4" id="KW-1185">Reference proteome</keyword>
<feature type="region of interest" description="Disordered" evidence="1">
    <location>
        <begin position="181"/>
        <end position="207"/>
    </location>
</feature>
<organism evidence="3 4">
    <name type="scientific">Seminavis robusta</name>
    <dbReference type="NCBI Taxonomy" id="568900"/>
    <lineage>
        <taxon>Eukaryota</taxon>
        <taxon>Sar</taxon>
        <taxon>Stramenopiles</taxon>
        <taxon>Ochrophyta</taxon>
        <taxon>Bacillariophyta</taxon>
        <taxon>Bacillariophyceae</taxon>
        <taxon>Bacillariophycidae</taxon>
        <taxon>Naviculales</taxon>
        <taxon>Naviculaceae</taxon>
        <taxon>Seminavis</taxon>
    </lineage>
</organism>
<comment type="caution">
    <text evidence="3">The sequence shown here is derived from an EMBL/GenBank/DDBJ whole genome shotgun (WGS) entry which is preliminary data.</text>
</comment>
<feature type="compositionally biased region" description="Gly residues" evidence="1">
    <location>
        <begin position="182"/>
        <end position="194"/>
    </location>
</feature>
<evidence type="ECO:0000313" key="4">
    <source>
        <dbReference type="Proteomes" id="UP001153069"/>
    </source>
</evidence>
<dbReference type="AlphaFoldDB" id="A0A9N8HCV8"/>
<keyword evidence="2" id="KW-0732">Signal</keyword>
<gene>
    <name evidence="3" type="ORF">SEMRO_430_G141350.1</name>
</gene>
<accession>A0A9N8HCV8</accession>
<dbReference type="Proteomes" id="UP001153069">
    <property type="component" value="Unassembled WGS sequence"/>
</dbReference>
<evidence type="ECO:0000313" key="3">
    <source>
        <dbReference type="EMBL" id="CAB9510308.1"/>
    </source>
</evidence>
<feature type="chain" id="PRO_5040195343" evidence="2">
    <location>
        <begin position="23"/>
        <end position="371"/>
    </location>
</feature>
<evidence type="ECO:0000256" key="1">
    <source>
        <dbReference type="SAM" id="MobiDB-lite"/>
    </source>
</evidence>
<name>A0A9N8HCV8_9STRA</name>
<feature type="signal peptide" evidence="2">
    <location>
        <begin position="1"/>
        <end position="22"/>
    </location>
</feature>
<proteinExistence type="predicted"/>
<protein>
    <submittedName>
        <fullName evidence="3">Uncharacterized protein</fullName>
    </submittedName>
</protein>
<evidence type="ECO:0000256" key="2">
    <source>
        <dbReference type="SAM" id="SignalP"/>
    </source>
</evidence>
<dbReference type="EMBL" id="CAICTM010000429">
    <property type="protein sequence ID" value="CAB9510308.1"/>
    <property type="molecule type" value="Genomic_DNA"/>
</dbReference>